<protein>
    <submittedName>
        <fullName evidence="2">Uncharacterized protein</fullName>
    </submittedName>
</protein>
<evidence type="ECO:0000256" key="1">
    <source>
        <dbReference type="SAM" id="SignalP"/>
    </source>
</evidence>
<feature type="chain" id="PRO_5018531148" evidence="1">
    <location>
        <begin position="27"/>
        <end position="109"/>
    </location>
</feature>
<accession>A0A3Q9G341</accession>
<keyword evidence="1" id="KW-0732">Signal</keyword>
<organism evidence="2 3">
    <name type="scientific">Streptomyces luteoverticillatus</name>
    <name type="common">Streptoverticillium luteoverticillatus</name>
    <dbReference type="NCBI Taxonomy" id="66425"/>
    <lineage>
        <taxon>Bacteria</taxon>
        <taxon>Bacillati</taxon>
        <taxon>Actinomycetota</taxon>
        <taxon>Actinomycetes</taxon>
        <taxon>Kitasatosporales</taxon>
        <taxon>Streptomycetaceae</taxon>
        <taxon>Streptomyces</taxon>
    </lineage>
</organism>
<evidence type="ECO:0000313" key="2">
    <source>
        <dbReference type="EMBL" id="AZQ74375.1"/>
    </source>
</evidence>
<gene>
    <name evidence="2" type="ORF">EKH77_27010</name>
</gene>
<dbReference type="RefSeq" id="WP_126916877.1">
    <property type="nucleotide sequence ID" value="NZ_CP034587.1"/>
</dbReference>
<evidence type="ECO:0000313" key="3">
    <source>
        <dbReference type="Proteomes" id="UP000267900"/>
    </source>
</evidence>
<sequence>MTKTARALTVLALTGAVLASAATAHAAPTPDDVPEKGPKLIDRLRSEDTKQLAKSAVGTIPGILGQTAKYSLAPALLGVLLGPPGIVAGSPVGGSYGFAKGSISGIKKV</sequence>
<reference evidence="2 3" key="1">
    <citation type="submission" date="2018-12" db="EMBL/GenBank/DDBJ databases">
        <title>The whole draft genome of Streptomyce luteoverticillatus CGMCC 15060.</title>
        <authorList>
            <person name="Feng Z."/>
            <person name="Chen G."/>
            <person name="Zhang J."/>
            <person name="Zhu H."/>
            <person name="Yu X."/>
            <person name="Zhang W."/>
            <person name="Zhang X."/>
        </authorList>
    </citation>
    <scope>NUCLEOTIDE SEQUENCE [LARGE SCALE GENOMIC DNA]</scope>
    <source>
        <strain evidence="2 3">CGMCC 15060</strain>
    </source>
</reference>
<dbReference type="EMBL" id="CP034587">
    <property type="protein sequence ID" value="AZQ74375.1"/>
    <property type="molecule type" value="Genomic_DNA"/>
</dbReference>
<dbReference type="AlphaFoldDB" id="A0A3Q9G341"/>
<feature type="signal peptide" evidence="1">
    <location>
        <begin position="1"/>
        <end position="26"/>
    </location>
</feature>
<name>A0A3Q9G341_STRLT</name>
<dbReference type="Proteomes" id="UP000267900">
    <property type="component" value="Chromosome"/>
</dbReference>
<proteinExistence type="predicted"/>
<keyword evidence="3" id="KW-1185">Reference proteome</keyword>